<evidence type="ECO:0000313" key="1">
    <source>
        <dbReference type="EMBL" id="PRP81413.1"/>
    </source>
</evidence>
<organism evidence="1 2">
    <name type="scientific">Planoprotostelium fungivorum</name>
    <dbReference type="NCBI Taxonomy" id="1890364"/>
    <lineage>
        <taxon>Eukaryota</taxon>
        <taxon>Amoebozoa</taxon>
        <taxon>Evosea</taxon>
        <taxon>Variosea</taxon>
        <taxon>Cavosteliida</taxon>
        <taxon>Cavosteliaceae</taxon>
        <taxon>Planoprotostelium</taxon>
    </lineage>
</organism>
<gene>
    <name evidence="1" type="ORF">PROFUN_11034</name>
</gene>
<reference evidence="1 2" key="1">
    <citation type="journal article" date="2018" name="Genome Biol. Evol.">
        <title>Multiple Roots of Fruiting Body Formation in Amoebozoa.</title>
        <authorList>
            <person name="Hillmann F."/>
            <person name="Forbes G."/>
            <person name="Novohradska S."/>
            <person name="Ferling I."/>
            <person name="Riege K."/>
            <person name="Groth M."/>
            <person name="Westermann M."/>
            <person name="Marz M."/>
            <person name="Spaller T."/>
            <person name="Winckler T."/>
            <person name="Schaap P."/>
            <person name="Glockner G."/>
        </authorList>
    </citation>
    <scope>NUCLEOTIDE SEQUENCE [LARGE SCALE GENOMIC DNA]</scope>
    <source>
        <strain evidence="1 2">Jena</strain>
    </source>
</reference>
<protein>
    <submittedName>
        <fullName evidence="1">Uncharacterized protein</fullName>
    </submittedName>
</protein>
<dbReference type="EMBL" id="MDYQ01000126">
    <property type="protein sequence ID" value="PRP81413.1"/>
    <property type="molecule type" value="Genomic_DNA"/>
</dbReference>
<keyword evidence="2" id="KW-1185">Reference proteome</keyword>
<comment type="caution">
    <text evidence="1">The sequence shown here is derived from an EMBL/GenBank/DDBJ whole genome shotgun (WGS) entry which is preliminary data.</text>
</comment>
<evidence type="ECO:0000313" key="2">
    <source>
        <dbReference type="Proteomes" id="UP000241769"/>
    </source>
</evidence>
<accession>A0A2P6NBV3</accession>
<name>A0A2P6NBV3_9EUKA</name>
<dbReference type="AlphaFoldDB" id="A0A2P6NBV3"/>
<sequence length="310" mass="35216">MQLAQLRLFKPSQFTSSKHLHTPNYLRPSIRNLCQRRFNSDASSPTRHAYALISEFLHPDLGMKDFEVLSRSSLFLVNASKGQEKRLHLLGPAHVTHPWLFPHFYPESSHDWLKHVDETYVRLFLGIQDPLTGETKAKFRIDRDITKSDHLDLVAMTLEEETDFYWYCNENQQGPYTVEFSDDPAAGMNVRLEGHNYSKEEGVDTLRPKTLEGEVSIGLKPRSFVKTEERAVMGMCGGPAIATGTDNSCVGMVESMVGDLSEDKSQTLTPEHVQQWKSIEGHVVIITSDELAKFVREREEKASGADEEDF</sequence>
<dbReference type="Proteomes" id="UP000241769">
    <property type="component" value="Unassembled WGS sequence"/>
</dbReference>
<dbReference type="OrthoDB" id="269605at2759"/>
<proteinExistence type="predicted"/>
<dbReference type="InParanoid" id="A0A2P6NBV3"/>